<feature type="compositionally biased region" description="Acidic residues" evidence="5">
    <location>
        <begin position="741"/>
        <end position="752"/>
    </location>
</feature>
<name>A0A9P6VWC5_RHOMI</name>
<dbReference type="SUPFAM" id="SSF69695">
    <property type="entry name" value="SRP19"/>
    <property type="match status" value="1"/>
</dbReference>
<comment type="caution">
    <text evidence="6">The sequence shown here is derived from an EMBL/GenBank/DDBJ whole genome shotgun (WGS) entry which is preliminary data.</text>
</comment>
<accession>A0A9P6VWC5</accession>
<dbReference type="GO" id="GO:0006617">
    <property type="term" value="P:SRP-dependent cotranslational protein targeting to membrane, signal sequence recognition"/>
    <property type="evidence" value="ECO:0007669"/>
    <property type="project" value="TreeGrafter"/>
</dbReference>
<evidence type="ECO:0000256" key="1">
    <source>
        <dbReference type="ARBA" id="ARBA00004496"/>
    </source>
</evidence>
<gene>
    <name evidence="6" type="primary">SEC65</name>
    <name evidence="6" type="ORF">C6P46_006926</name>
</gene>
<dbReference type="InterPro" id="IPR036521">
    <property type="entry name" value="SRP19-like_sf"/>
</dbReference>
<dbReference type="Proteomes" id="UP000777482">
    <property type="component" value="Unassembled WGS sequence"/>
</dbReference>
<keyword evidence="4" id="KW-0687">Ribonucleoprotein</keyword>
<feature type="region of interest" description="Disordered" evidence="5">
    <location>
        <begin position="731"/>
        <end position="765"/>
    </location>
</feature>
<evidence type="ECO:0000256" key="4">
    <source>
        <dbReference type="ARBA" id="ARBA00023274"/>
    </source>
</evidence>
<organism evidence="6 7">
    <name type="scientific">Rhodotorula mucilaginosa</name>
    <name type="common">Yeast</name>
    <name type="synonym">Rhodotorula rubra</name>
    <dbReference type="NCBI Taxonomy" id="5537"/>
    <lineage>
        <taxon>Eukaryota</taxon>
        <taxon>Fungi</taxon>
        <taxon>Dikarya</taxon>
        <taxon>Basidiomycota</taxon>
        <taxon>Pucciniomycotina</taxon>
        <taxon>Microbotryomycetes</taxon>
        <taxon>Sporidiobolales</taxon>
        <taxon>Sporidiobolaceae</taxon>
        <taxon>Rhodotorula</taxon>
    </lineage>
</organism>
<evidence type="ECO:0000313" key="7">
    <source>
        <dbReference type="Proteomes" id="UP000777482"/>
    </source>
</evidence>
<dbReference type="PANTHER" id="PTHR17453:SF0">
    <property type="entry name" value="SIGNAL RECOGNITION PARTICLE 19 KDA PROTEIN"/>
    <property type="match status" value="1"/>
</dbReference>
<dbReference type="Gene3D" id="3.30.56.30">
    <property type="entry name" value="Signal recognition particle, SRP19-like subunit"/>
    <property type="match status" value="1"/>
</dbReference>
<dbReference type="AlphaFoldDB" id="A0A9P6VWC5"/>
<dbReference type="OrthoDB" id="2527451at2759"/>
<sequence length="765" mass="85914">MPTLEDYASDPDDMALDLPPAPAPTYKGKGPAMAVIDDLGHDGGGGSIPKALRVAPDGQFVKPLNDEYTKWDTLYPIYIDRKRPQQDGGRRVNAKIALEWPFAEQMAKACRMLGFEAVFEPLKTHPKDWENPGRVKVQLRTAEGTPRNPSIKNKRILLARMCAILAPHQPKLPAATDSNPHPVIPIHLRLPANSPAISHGTLAEAIKGGGPFGGMLGGMLGGAGAGDDDDAEGAQAVAKPNPYEEERKRQEQMAKALKAKKPLFRYYATRQEVEHSTTTYAMFRFQHIYGQAHPIHSAREMLAPGSPPAWQDRLRRRRASPPRTPRHNPEKEAVYTPIAPHAPMRSTYGVLEEDEEFYGAGHWVHETTTPEFRPKSIRRARDVLTRPLKACPWWEPKTSPRHNAAALDAGLHQKEVKVVPWHEIHPHEIPDVFLDALYRRDAHDHHVRKDMSLEDREDARQADAAELFCTNIALTVRDILNELLSTKFRAGNVTPGVRVEIESQARIGGGQNASALDFVLSLVSWPLDLKENAFRFHLVSVEMKRPGYVIPADWMTSAHQHGGELNSRAHALATQLFWYTRRDPQHVERHLISDYRNSIAVAVEKDSVHENHPDEIIMAAVPITSTWVNDYLTEQHTRTHNYTVLTRPAFKRPAHSPFEGGPRLALLYLAFEALRAYGVLDDKIFPGVRSYLRDNGRGGRELETIPVHPAVRMFCEAGRAYERRNAASPTLGVRAAHHDPEAEDSEASDDEQPLTRHMRRLHIRD</sequence>
<evidence type="ECO:0000313" key="6">
    <source>
        <dbReference type="EMBL" id="KAG0656822.1"/>
    </source>
</evidence>
<keyword evidence="3" id="KW-0733">Signal recognition particle</keyword>
<keyword evidence="7" id="KW-1185">Reference proteome</keyword>
<evidence type="ECO:0000256" key="3">
    <source>
        <dbReference type="ARBA" id="ARBA00023135"/>
    </source>
</evidence>
<protein>
    <submittedName>
        <fullName evidence="6">Signal recognition particle subunit</fullName>
    </submittedName>
</protein>
<proteinExistence type="predicted"/>
<evidence type="ECO:0000256" key="2">
    <source>
        <dbReference type="ARBA" id="ARBA00022490"/>
    </source>
</evidence>
<feature type="compositionally biased region" description="Basic residues" evidence="5">
    <location>
        <begin position="314"/>
        <end position="326"/>
    </location>
</feature>
<dbReference type="GO" id="GO:0005786">
    <property type="term" value="C:signal recognition particle, endoplasmic reticulum targeting"/>
    <property type="evidence" value="ECO:0007669"/>
    <property type="project" value="UniProtKB-KW"/>
</dbReference>
<dbReference type="PANTHER" id="PTHR17453">
    <property type="entry name" value="SIGNAL RECOGNITION PARTICLE 19 KD PROTEIN"/>
    <property type="match status" value="1"/>
</dbReference>
<keyword evidence="2" id="KW-0963">Cytoplasm</keyword>
<feature type="region of interest" description="Disordered" evidence="5">
    <location>
        <begin position="301"/>
        <end position="330"/>
    </location>
</feature>
<dbReference type="InterPro" id="IPR002778">
    <property type="entry name" value="Signal_recog_particle_SRP19"/>
</dbReference>
<dbReference type="EMBL" id="PUHQ01000091">
    <property type="protein sequence ID" value="KAG0656822.1"/>
    <property type="molecule type" value="Genomic_DNA"/>
</dbReference>
<evidence type="ECO:0000256" key="5">
    <source>
        <dbReference type="SAM" id="MobiDB-lite"/>
    </source>
</evidence>
<dbReference type="GO" id="GO:0008312">
    <property type="term" value="F:7S RNA binding"/>
    <property type="evidence" value="ECO:0007669"/>
    <property type="project" value="InterPro"/>
</dbReference>
<comment type="subcellular location">
    <subcellularLocation>
        <location evidence="1">Cytoplasm</location>
    </subcellularLocation>
</comment>
<dbReference type="Pfam" id="PF01922">
    <property type="entry name" value="SRP19"/>
    <property type="match status" value="1"/>
</dbReference>
<feature type="compositionally biased region" description="Basic residues" evidence="5">
    <location>
        <begin position="756"/>
        <end position="765"/>
    </location>
</feature>
<reference evidence="6 7" key="1">
    <citation type="submission" date="2020-11" db="EMBL/GenBank/DDBJ databases">
        <title>Kefir isolates.</title>
        <authorList>
            <person name="Marcisauskas S."/>
            <person name="Kim Y."/>
            <person name="Blasche S."/>
        </authorList>
    </citation>
    <scope>NUCLEOTIDE SEQUENCE [LARGE SCALE GENOMIC DNA]</scope>
    <source>
        <strain evidence="6 7">KR</strain>
    </source>
</reference>